<feature type="coiled-coil region" evidence="1">
    <location>
        <begin position="336"/>
        <end position="363"/>
    </location>
</feature>
<dbReference type="EMBL" id="NBIV01000005">
    <property type="protein sequence ID" value="PXF49405.1"/>
    <property type="molecule type" value="Genomic_DNA"/>
</dbReference>
<feature type="compositionally biased region" description="Polar residues" evidence="2">
    <location>
        <begin position="122"/>
        <end position="138"/>
    </location>
</feature>
<feature type="region of interest" description="Disordered" evidence="2">
    <location>
        <begin position="203"/>
        <end position="278"/>
    </location>
</feature>
<accession>A0A2V3J4T8</accession>
<reference evidence="3 4" key="1">
    <citation type="journal article" date="2018" name="Mol. Biol. Evol.">
        <title>Analysis of the draft genome of the red seaweed Gracilariopsis chorda provides insights into genome size evolution in Rhodophyta.</title>
        <authorList>
            <person name="Lee J."/>
            <person name="Yang E.C."/>
            <person name="Graf L."/>
            <person name="Yang J.H."/>
            <person name="Qiu H."/>
            <person name="Zel Zion U."/>
            <person name="Chan C.X."/>
            <person name="Stephens T.G."/>
            <person name="Weber A.P.M."/>
            <person name="Boo G.H."/>
            <person name="Boo S.M."/>
            <person name="Kim K.M."/>
            <person name="Shin Y."/>
            <person name="Jung M."/>
            <person name="Lee S.J."/>
            <person name="Yim H.S."/>
            <person name="Lee J.H."/>
            <person name="Bhattacharya D."/>
            <person name="Yoon H.S."/>
        </authorList>
    </citation>
    <scope>NUCLEOTIDE SEQUENCE [LARGE SCALE GENOMIC DNA]</scope>
    <source>
        <strain evidence="3 4">SKKU-2015</strain>
        <tissue evidence="3">Whole body</tissue>
    </source>
</reference>
<feature type="compositionally biased region" description="Polar residues" evidence="2">
    <location>
        <begin position="212"/>
        <end position="224"/>
    </location>
</feature>
<feature type="compositionally biased region" description="Polar residues" evidence="2">
    <location>
        <begin position="160"/>
        <end position="178"/>
    </location>
</feature>
<sequence length="418" mass="47329">MKPPADEAQSRRCGMCGACDSMPPWAPERLRNATPEERAALEKRMREKQRLFIEQRDARLRRTKAAQQDSLPLVSSPIRVEPKNEEQKISQPKPQENPMQAVQSLPWSDLSSTVEERASPSHALQQNEFTPHVDNSTSPPSPPKRLPLHRTAPEEPPQNPTEVQSAKQPQEQDPSSPSAAPMRTISLQDFESDVDSFHTAEDEDLHTPLPTSPQHETAHPTLSHSPKPVHSPLHVQSIHPTSTEPNLRPTTLSDPISDPLQTNKASQQSQTSDDFRSLVSENLEETVIARRRRHRNHSRENSLAILDDYQLPADLLPLRSDASLDRVIPQPPCVDCERWRTRVQELELKIEALTSALTALEMESSTMRARTAARTQRLPKTAAQLAEECESLRVTTQFLYHKLERYERAESDKERRVS</sequence>
<dbReference type="Proteomes" id="UP000247409">
    <property type="component" value="Unassembled WGS sequence"/>
</dbReference>
<proteinExistence type="predicted"/>
<dbReference type="OrthoDB" id="10664958at2759"/>
<feature type="compositionally biased region" description="Polar residues" evidence="2">
    <location>
        <begin position="89"/>
        <end position="113"/>
    </location>
</feature>
<name>A0A2V3J4T8_9FLOR</name>
<feature type="compositionally biased region" description="Polar residues" evidence="2">
    <location>
        <begin position="238"/>
        <end position="272"/>
    </location>
</feature>
<evidence type="ECO:0000256" key="1">
    <source>
        <dbReference type="SAM" id="Coils"/>
    </source>
</evidence>
<organism evidence="3 4">
    <name type="scientific">Gracilariopsis chorda</name>
    <dbReference type="NCBI Taxonomy" id="448386"/>
    <lineage>
        <taxon>Eukaryota</taxon>
        <taxon>Rhodophyta</taxon>
        <taxon>Florideophyceae</taxon>
        <taxon>Rhodymeniophycidae</taxon>
        <taxon>Gracilariales</taxon>
        <taxon>Gracilariaceae</taxon>
        <taxon>Gracilariopsis</taxon>
    </lineage>
</organism>
<evidence type="ECO:0000313" key="3">
    <source>
        <dbReference type="EMBL" id="PXF49405.1"/>
    </source>
</evidence>
<dbReference type="AlphaFoldDB" id="A0A2V3J4T8"/>
<feature type="region of interest" description="Disordered" evidence="2">
    <location>
        <begin position="61"/>
        <end position="183"/>
    </location>
</feature>
<keyword evidence="1" id="KW-0175">Coiled coil</keyword>
<evidence type="ECO:0000313" key="4">
    <source>
        <dbReference type="Proteomes" id="UP000247409"/>
    </source>
</evidence>
<comment type="caution">
    <text evidence="3">The sequence shown here is derived from an EMBL/GenBank/DDBJ whole genome shotgun (WGS) entry which is preliminary data.</text>
</comment>
<gene>
    <name evidence="3" type="ORF">BWQ96_00721</name>
</gene>
<protein>
    <submittedName>
        <fullName evidence="3">Uncharacterized protein</fullName>
    </submittedName>
</protein>
<evidence type="ECO:0000256" key="2">
    <source>
        <dbReference type="SAM" id="MobiDB-lite"/>
    </source>
</evidence>
<keyword evidence="4" id="KW-1185">Reference proteome</keyword>